<comment type="caution">
    <text evidence="1">The sequence shown here is derived from an EMBL/GenBank/DDBJ whole genome shotgun (WGS) entry which is preliminary data.</text>
</comment>
<proteinExistence type="predicted"/>
<dbReference type="InterPro" id="IPR019129">
    <property type="entry name" value="Folate-sensitive_fs_Fra10Ac1"/>
</dbReference>
<name>A0ABV2AFJ0_9EUKA</name>
<reference evidence="1 2" key="1">
    <citation type="journal article" date="2024" name="BMC Biol.">
        <title>Comparative genomics of Ascetosporea gives new insight into the evolutionary basis for animal parasitism in Rhizaria.</title>
        <authorList>
            <person name="Hiltunen Thoren M."/>
            <person name="Onut-Brannstrom I."/>
            <person name="Alfjorden A."/>
            <person name="Peckova H."/>
            <person name="Swords F."/>
            <person name="Hooper C."/>
            <person name="Holzer A.S."/>
            <person name="Bass D."/>
            <person name="Burki F."/>
        </authorList>
    </citation>
    <scope>NUCLEOTIDE SEQUENCE [LARGE SCALE GENOMIC DNA]</scope>
    <source>
        <strain evidence="1">20-A016</strain>
    </source>
</reference>
<protein>
    <recommendedName>
        <fullName evidence="3">Protein FRA10AC1</fullName>
    </recommendedName>
</protein>
<dbReference type="EMBL" id="JBDODL010000029">
    <property type="protein sequence ID" value="MES1918219.1"/>
    <property type="molecule type" value="Genomic_DNA"/>
</dbReference>
<evidence type="ECO:0000313" key="1">
    <source>
        <dbReference type="EMBL" id="MES1918219.1"/>
    </source>
</evidence>
<sequence length="129" mass="15470">MSKKRKKVTEIDSVKKAYKFLRSDSDDTENEEGWEDRLAKKYEEKLFKEFALIDLKYYKLGKFGLRWRIKKEVLEGKGQFICGNKKCNKKKNLSSFEMNFKYKENNKKQSALVKVRLCKDCSEKLNYKK</sequence>
<dbReference type="Pfam" id="PF09725">
    <property type="entry name" value="Fra10Ac1"/>
    <property type="match status" value="1"/>
</dbReference>
<dbReference type="Proteomes" id="UP001439008">
    <property type="component" value="Unassembled WGS sequence"/>
</dbReference>
<organism evidence="1 2">
    <name type="scientific">Bonamia ostreae</name>
    <dbReference type="NCBI Taxonomy" id="126728"/>
    <lineage>
        <taxon>Eukaryota</taxon>
        <taxon>Sar</taxon>
        <taxon>Rhizaria</taxon>
        <taxon>Endomyxa</taxon>
        <taxon>Ascetosporea</taxon>
        <taxon>Haplosporida</taxon>
        <taxon>Bonamia</taxon>
    </lineage>
</organism>
<evidence type="ECO:0008006" key="3">
    <source>
        <dbReference type="Google" id="ProtNLM"/>
    </source>
</evidence>
<gene>
    <name evidence="1" type="ORF">MHBO_000220</name>
</gene>
<keyword evidence="2" id="KW-1185">Reference proteome</keyword>
<accession>A0ABV2AFJ0</accession>
<evidence type="ECO:0000313" key="2">
    <source>
        <dbReference type="Proteomes" id="UP001439008"/>
    </source>
</evidence>